<dbReference type="GO" id="GO:0016301">
    <property type="term" value="F:kinase activity"/>
    <property type="evidence" value="ECO:0007669"/>
    <property type="project" value="UniProtKB-KW"/>
</dbReference>
<dbReference type="InterPro" id="IPR003018">
    <property type="entry name" value="GAF"/>
</dbReference>
<dbReference type="SUPFAM" id="SSF47384">
    <property type="entry name" value="Homodimeric domain of signal transducing histidine kinase"/>
    <property type="match status" value="1"/>
</dbReference>
<protein>
    <recommendedName>
        <fullName evidence="2">histidine kinase</fullName>
        <ecNumber evidence="2">2.7.13.3</ecNumber>
    </recommendedName>
</protein>
<sequence>MIHPDNRLFCRLDGETVSTREQRRALAIAALNLLETVTLPVFDEATQTAVHSLNTPICILSLMDQQQQHFKASVGLSRLGLMNDLATSRQFPRSESFCAHVVDSHQVLAIDDTFTHPAFAHSLLTQQYGVRAYLGVPLITSGGVCIGTLAVMDLRPHSFTNQEVEFLVLTARWSISEFERQQAVSRAAIVSAVAKSDIRKQAAKTTITTTTAASPSIASQLKAELLSQLTQELCTPLTSVMGMASVLTSEIYGPLTSKQKEYLGIIHHSGQYLLSLVNEILELSNSRDSNQLQLASVDIEMLCQQAINTLEQAARRREQQIRLSVEPGRRIWMLDKDKVRQMLYHLIFSVIQASSTSSNIRIHVSYRSGNLTISVWVSHPWLGEGLPYSEVNGASLPLPLSITSSTTVESPEIHRASRLVEKDAAISEVSIMKTAEPVTRLHDAQEEALVANPHRNLGLLLSRQIAEMHNGQITIQSSPESGYRYVISLPQKAEASESR</sequence>
<evidence type="ECO:0000313" key="6">
    <source>
        <dbReference type="Proteomes" id="UP001476950"/>
    </source>
</evidence>
<keyword evidence="3 5" id="KW-0418">Kinase</keyword>
<keyword evidence="6" id="KW-1185">Reference proteome</keyword>
<feature type="domain" description="Histidine kinase" evidence="4">
    <location>
        <begin position="228"/>
        <end position="493"/>
    </location>
</feature>
<evidence type="ECO:0000256" key="3">
    <source>
        <dbReference type="ARBA" id="ARBA00022777"/>
    </source>
</evidence>
<dbReference type="SUPFAM" id="SSF55781">
    <property type="entry name" value="GAF domain-like"/>
    <property type="match status" value="1"/>
</dbReference>
<dbReference type="Gene3D" id="3.30.565.10">
    <property type="entry name" value="Histidine kinase-like ATPase, C-terminal domain"/>
    <property type="match status" value="1"/>
</dbReference>
<evidence type="ECO:0000313" key="5">
    <source>
        <dbReference type="EMBL" id="MEP1057009.1"/>
    </source>
</evidence>
<comment type="catalytic activity">
    <reaction evidence="1">
        <text>ATP + protein L-histidine = ADP + protein N-phospho-L-histidine.</text>
        <dbReference type="EC" id="2.7.13.3"/>
    </reaction>
</comment>
<keyword evidence="3 5" id="KW-0808">Transferase</keyword>
<dbReference type="PANTHER" id="PTHR43102">
    <property type="entry name" value="SLR1143 PROTEIN"/>
    <property type="match status" value="1"/>
</dbReference>
<dbReference type="InterPro" id="IPR036890">
    <property type="entry name" value="HATPase_C_sf"/>
</dbReference>
<dbReference type="Pfam" id="PF02518">
    <property type="entry name" value="HATPase_c"/>
    <property type="match status" value="1"/>
</dbReference>
<dbReference type="EMBL" id="JAMPLM010000001">
    <property type="protein sequence ID" value="MEP1057009.1"/>
    <property type="molecule type" value="Genomic_DNA"/>
</dbReference>
<dbReference type="SMART" id="SM00388">
    <property type="entry name" value="HisKA"/>
    <property type="match status" value="1"/>
</dbReference>
<gene>
    <name evidence="5" type="ORF">NDI38_01075</name>
</gene>
<dbReference type="InterPro" id="IPR005467">
    <property type="entry name" value="His_kinase_dom"/>
</dbReference>
<comment type="caution">
    <text evidence="5">The sequence shown here is derived from an EMBL/GenBank/DDBJ whole genome shotgun (WGS) entry which is preliminary data.</text>
</comment>
<evidence type="ECO:0000256" key="1">
    <source>
        <dbReference type="ARBA" id="ARBA00000085"/>
    </source>
</evidence>
<dbReference type="Pfam" id="PF01590">
    <property type="entry name" value="GAF"/>
    <property type="match status" value="1"/>
</dbReference>
<dbReference type="Gene3D" id="3.30.450.40">
    <property type="match status" value="1"/>
</dbReference>
<dbReference type="InterPro" id="IPR036097">
    <property type="entry name" value="HisK_dim/P_sf"/>
</dbReference>
<name>A0ABV0KCT3_9CYAN</name>
<dbReference type="EC" id="2.7.13.3" evidence="2"/>
<dbReference type="CDD" id="cd00082">
    <property type="entry name" value="HisKA"/>
    <property type="match status" value="1"/>
</dbReference>
<dbReference type="InterPro" id="IPR003594">
    <property type="entry name" value="HATPase_dom"/>
</dbReference>
<evidence type="ECO:0000256" key="2">
    <source>
        <dbReference type="ARBA" id="ARBA00012438"/>
    </source>
</evidence>
<dbReference type="PANTHER" id="PTHR43102:SF2">
    <property type="entry name" value="GAF DOMAIN-CONTAINING PROTEIN"/>
    <property type="match status" value="1"/>
</dbReference>
<reference evidence="5 6" key="1">
    <citation type="submission" date="2022-04" db="EMBL/GenBank/DDBJ databases">
        <title>Positive selection, recombination, and allopatry shape intraspecific diversity of widespread and dominant cyanobacteria.</title>
        <authorList>
            <person name="Wei J."/>
            <person name="Shu W."/>
            <person name="Hu C."/>
        </authorList>
    </citation>
    <scope>NUCLEOTIDE SEQUENCE [LARGE SCALE GENOMIC DNA]</scope>
    <source>
        <strain evidence="5 6">AS-A4</strain>
    </source>
</reference>
<accession>A0ABV0KCT3</accession>
<dbReference type="InterPro" id="IPR003661">
    <property type="entry name" value="HisK_dim/P_dom"/>
</dbReference>
<dbReference type="Gene3D" id="1.10.287.130">
    <property type="match status" value="1"/>
</dbReference>
<dbReference type="SUPFAM" id="SSF55874">
    <property type="entry name" value="ATPase domain of HSP90 chaperone/DNA topoisomerase II/histidine kinase"/>
    <property type="match status" value="2"/>
</dbReference>
<organism evidence="5 6">
    <name type="scientific">Stenomitos frigidus AS-A4</name>
    <dbReference type="NCBI Taxonomy" id="2933935"/>
    <lineage>
        <taxon>Bacteria</taxon>
        <taxon>Bacillati</taxon>
        <taxon>Cyanobacteriota</taxon>
        <taxon>Cyanophyceae</taxon>
        <taxon>Leptolyngbyales</taxon>
        <taxon>Leptolyngbyaceae</taxon>
        <taxon>Stenomitos</taxon>
    </lineage>
</organism>
<evidence type="ECO:0000259" key="4">
    <source>
        <dbReference type="PROSITE" id="PS50109"/>
    </source>
</evidence>
<dbReference type="InterPro" id="IPR029016">
    <property type="entry name" value="GAF-like_dom_sf"/>
</dbReference>
<dbReference type="PROSITE" id="PS50109">
    <property type="entry name" value="HIS_KIN"/>
    <property type="match status" value="1"/>
</dbReference>
<proteinExistence type="predicted"/>
<dbReference type="RefSeq" id="WP_190453592.1">
    <property type="nucleotide sequence ID" value="NZ_JAMPLM010000001.1"/>
</dbReference>
<dbReference type="Proteomes" id="UP001476950">
    <property type="component" value="Unassembled WGS sequence"/>
</dbReference>
<dbReference type="SMART" id="SM00065">
    <property type="entry name" value="GAF"/>
    <property type="match status" value="1"/>
</dbReference>
<dbReference type="Pfam" id="PF00512">
    <property type="entry name" value="HisKA"/>
    <property type="match status" value="1"/>
</dbReference>